<proteinExistence type="predicted"/>
<gene>
    <name evidence="1" type="ORF">RBB77_13270</name>
</gene>
<protein>
    <submittedName>
        <fullName evidence="1">Uncharacterized protein</fullName>
    </submittedName>
</protein>
<organism evidence="1">
    <name type="scientific">Tunturiibacter psychrotolerans</name>
    <dbReference type="NCBI Taxonomy" id="3069686"/>
    <lineage>
        <taxon>Bacteria</taxon>
        <taxon>Pseudomonadati</taxon>
        <taxon>Acidobacteriota</taxon>
        <taxon>Terriglobia</taxon>
        <taxon>Terriglobales</taxon>
        <taxon>Acidobacteriaceae</taxon>
        <taxon>Tunturiibacter</taxon>
    </lineage>
</organism>
<dbReference type="AlphaFoldDB" id="A0AAU7ZKT7"/>
<reference evidence="1" key="1">
    <citation type="submission" date="2023-08" db="EMBL/GenBank/DDBJ databases">
        <authorList>
            <person name="Messyasz A."/>
            <person name="Mannisto M.K."/>
            <person name="Kerkhof L.J."/>
            <person name="Haggblom M."/>
        </authorList>
    </citation>
    <scope>NUCLEOTIDE SEQUENCE</scope>
    <source>
        <strain evidence="1">X5P6</strain>
    </source>
</reference>
<reference evidence="1" key="2">
    <citation type="journal article" date="2024" name="Environ. Microbiol.">
        <title>Genome analysis and description of Tunturibacter gen. nov. expands the diversity of Terriglobia in tundra soils.</title>
        <authorList>
            <person name="Messyasz A."/>
            <person name="Mannisto M.K."/>
            <person name="Kerkhof L.J."/>
            <person name="Haggblom M.M."/>
        </authorList>
    </citation>
    <scope>NUCLEOTIDE SEQUENCE</scope>
    <source>
        <strain evidence="1">X5P6</strain>
    </source>
</reference>
<evidence type="ECO:0000313" key="1">
    <source>
        <dbReference type="EMBL" id="XCB31425.1"/>
    </source>
</evidence>
<sequence>MRGFDAIVGVPLHPVSHVAEDASHGSGVASQFVGNDLQWFGTLATQEFSKKSLCGALITMRLDQNVDHVAVLIHGAPQIPLLAVDSNEDFIQMPVVAQPSLSSLQSPTSVSIFISKNRPHHP</sequence>
<accession>A0AAU7ZKT7</accession>
<name>A0AAU7ZKT7_9BACT</name>
<dbReference type="KEGG" id="tpsc:RBB77_13270"/>
<dbReference type="EMBL" id="CP132942">
    <property type="protein sequence ID" value="XCB31425.1"/>
    <property type="molecule type" value="Genomic_DNA"/>
</dbReference>